<feature type="chain" id="PRO_5041777849" description="Peroxidase" evidence="8">
    <location>
        <begin position="18"/>
        <end position="540"/>
    </location>
</feature>
<proteinExistence type="inferred from homology"/>
<reference evidence="10" key="1">
    <citation type="submission" date="2023-03" db="EMBL/GenBank/DDBJ databases">
        <title>Massive genome expansion in bonnet fungi (Mycena s.s.) driven by repeated elements and novel gene families across ecological guilds.</title>
        <authorList>
            <consortium name="Lawrence Berkeley National Laboratory"/>
            <person name="Harder C.B."/>
            <person name="Miyauchi S."/>
            <person name="Viragh M."/>
            <person name="Kuo A."/>
            <person name="Thoen E."/>
            <person name="Andreopoulos B."/>
            <person name="Lu D."/>
            <person name="Skrede I."/>
            <person name="Drula E."/>
            <person name="Henrissat B."/>
            <person name="Morin E."/>
            <person name="Kohler A."/>
            <person name="Barry K."/>
            <person name="LaButti K."/>
            <person name="Morin E."/>
            <person name="Salamov A."/>
            <person name="Lipzen A."/>
            <person name="Mereny Z."/>
            <person name="Hegedus B."/>
            <person name="Baldrian P."/>
            <person name="Stursova M."/>
            <person name="Weitz H."/>
            <person name="Taylor A."/>
            <person name="Grigoriev I.V."/>
            <person name="Nagy L.G."/>
            <person name="Martin F."/>
            <person name="Kauserud H."/>
        </authorList>
    </citation>
    <scope>NUCLEOTIDE SEQUENCE</scope>
    <source>
        <strain evidence="10">CBHHK067</strain>
    </source>
</reference>
<evidence type="ECO:0000256" key="7">
    <source>
        <dbReference type="ARBA" id="ARBA00023004"/>
    </source>
</evidence>
<dbReference type="EC" id="1.11.1.-" evidence="8"/>
<evidence type="ECO:0000259" key="9">
    <source>
        <dbReference type="PROSITE" id="PS50873"/>
    </source>
</evidence>
<keyword evidence="7" id="KW-0408">Iron</keyword>
<dbReference type="Gene3D" id="1.10.520.10">
    <property type="match status" value="1"/>
</dbReference>
<evidence type="ECO:0000256" key="1">
    <source>
        <dbReference type="ARBA" id="ARBA00003917"/>
    </source>
</evidence>
<keyword evidence="5" id="KW-0479">Metal-binding</keyword>
<dbReference type="PRINTS" id="PR00458">
    <property type="entry name" value="PEROXIDASE"/>
</dbReference>
<keyword evidence="6 8" id="KW-0560">Oxidoreductase</keyword>
<dbReference type="InterPro" id="IPR002207">
    <property type="entry name" value="Peroxidase_I"/>
</dbReference>
<keyword evidence="3 8" id="KW-0575">Peroxidase</keyword>
<organism evidence="10 11">
    <name type="scientific">Mycena rosella</name>
    <name type="common">Pink bonnet</name>
    <name type="synonym">Agaricus rosellus</name>
    <dbReference type="NCBI Taxonomy" id="1033263"/>
    <lineage>
        <taxon>Eukaryota</taxon>
        <taxon>Fungi</taxon>
        <taxon>Dikarya</taxon>
        <taxon>Basidiomycota</taxon>
        <taxon>Agaricomycotina</taxon>
        <taxon>Agaricomycetes</taxon>
        <taxon>Agaricomycetidae</taxon>
        <taxon>Agaricales</taxon>
        <taxon>Marasmiineae</taxon>
        <taxon>Mycenaceae</taxon>
        <taxon>Mycena</taxon>
    </lineage>
</organism>
<evidence type="ECO:0000256" key="6">
    <source>
        <dbReference type="ARBA" id="ARBA00023002"/>
    </source>
</evidence>
<feature type="domain" description="Plant heme peroxidase family profile" evidence="9">
    <location>
        <begin position="51"/>
        <end position="297"/>
    </location>
</feature>
<keyword evidence="8" id="KW-0732">Signal</keyword>
<evidence type="ECO:0000313" key="10">
    <source>
        <dbReference type="EMBL" id="KAJ7645825.1"/>
    </source>
</evidence>
<dbReference type="Pfam" id="PF00141">
    <property type="entry name" value="peroxidase"/>
    <property type="match status" value="1"/>
</dbReference>
<dbReference type="GO" id="GO:0000302">
    <property type="term" value="P:response to reactive oxygen species"/>
    <property type="evidence" value="ECO:0007669"/>
    <property type="project" value="TreeGrafter"/>
</dbReference>
<keyword evidence="11" id="KW-1185">Reference proteome</keyword>
<dbReference type="AlphaFoldDB" id="A0AAD7FZ50"/>
<name>A0AAD7FZ50_MYCRO</name>
<dbReference type="Proteomes" id="UP001221757">
    <property type="component" value="Unassembled WGS sequence"/>
</dbReference>
<evidence type="ECO:0000256" key="3">
    <source>
        <dbReference type="ARBA" id="ARBA00022559"/>
    </source>
</evidence>
<dbReference type="InterPro" id="IPR010255">
    <property type="entry name" value="Haem_peroxidase_sf"/>
</dbReference>
<keyword evidence="4" id="KW-0349">Heme</keyword>
<evidence type="ECO:0000256" key="8">
    <source>
        <dbReference type="RuleBase" id="RU363051"/>
    </source>
</evidence>
<dbReference type="PANTHER" id="PTHR31356">
    <property type="entry name" value="THYLAKOID LUMENAL 29 KDA PROTEIN, CHLOROPLASTIC-RELATED"/>
    <property type="match status" value="1"/>
</dbReference>
<dbReference type="Gene3D" id="1.10.420.10">
    <property type="entry name" value="Peroxidase, domain 2"/>
    <property type="match status" value="1"/>
</dbReference>
<comment type="function">
    <text evidence="1">Destroys radicals which are normally produced within the cells and which are toxic to biological systems.</text>
</comment>
<dbReference type="SUPFAM" id="SSF48113">
    <property type="entry name" value="Heme-dependent peroxidases"/>
    <property type="match status" value="1"/>
</dbReference>
<dbReference type="InterPro" id="IPR044831">
    <property type="entry name" value="Ccp1-like"/>
</dbReference>
<dbReference type="PRINTS" id="PR00459">
    <property type="entry name" value="ASPEROXIDASE"/>
</dbReference>
<dbReference type="GO" id="GO:0042744">
    <property type="term" value="P:hydrogen peroxide catabolic process"/>
    <property type="evidence" value="ECO:0007669"/>
    <property type="project" value="TreeGrafter"/>
</dbReference>
<gene>
    <name evidence="10" type="ORF">B0H17DRAFT_1215861</name>
</gene>
<comment type="similarity">
    <text evidence="2">Belongs to the peroxidase family. Cytochrome c peroxidase subfamily.</text>
</comment>
<dbReference type="PROSITE" id="PS50873">
    <property type="entry name" value="PEROXIDASE_4"/>
    <property type="match status" value="1"/>
</dbReference>
<dbReference type="GO" id="GO:0004601">
    <property type="term" value="F:peroxidase activity"/>
    <property type="evidence" value="ECO:0007669"/>
    <property type="project" value="UniProtKB-KW"/>
</dbReference>
<feature type="signal peptide" evidence="8">
    <location>
        <begin position="1"/>
        <end position="17"/>
    </location>
</feature>
<accession>A0AAD7FZ50</accession>
<dbReference type="InterPro" id="IPR002016">
    <property type="entry name" value="Haem_peroxidase"/>
</dbReference>
<dbReference type="GO" id="GO:0034599">
    <property type="term" value="P:cellular response to oxidative stress"/>
    <property type="evidence" value="ECO:0007669"/>
    <property type="project" value="InterPro"/>
</dbReference>
<dbReference type="EMBL" id="JARKIE010000391">
    <property type="protein sequence ID" value="KAJ7645825.1"/>
    <property type="molecule type" value="Genomic_DNA"/>
</dbReference>
<protein>
    <recommendedName>
        <fullName evidence="8">Peroxidase</fullName>
        <ecNumber evidence="8">1.11.1.-</ecNumber>
    </recommendedName>
</protein>
<dbReference type="PANTHER" id="PTHR31356:SF53">
    <property type="entry name" value="HEME PEROXIDASE"/>
    <property type="match status" value="1"/>
</dbReference>
<evidence type="ECO:0000256" key="2">
    <source>
        <dbReference type="ARBA" id="ARBA00005997"/>
    </source>
</evidence>
<dbReference type="GO" id="GO:0020037">
    <property type="term" value="F:heme binding"/>
    <property type="evidence" value="ECO:0007669"/>
    <property type="project" value="UniProtKB-UniRule"/>
</dbReference>
<sequence>MLLHTLFLTLLPPLTLSQQVFQWPDHQLSALEDGLYMQGPFLDEVRNCEGRDNTTTTAQWVRLAYHDSATHDIADGSGGLDASIRFELDRQQNIGSGMTDSVQEISNSMNPFTSLADFMAMAVTIGVHTCGGPSIPFRYGRIDATSAGPATVPEPQQSLDEHIQSFKRQGFSQSDMIKLVACGHTLGGVRKVDFPLVVSADTQARVASFDTTTQFDNVIVTQYLDGTTRDVLVVGENVTTRSDARIFGSDQNVTMQSISSPEDFSNTCRDILQRMIETVPKTVNLVGPIEPIANKVRAYTLNTISDSPTNTSSSATNQTLKLFWEGQGTASNSTGSVDPSEPAFDSPGGGRTINMFASFEANAAGVNSMAAYFFSAQIPLDVGLGKFWFTADGETVDNNGKGFVIEQLELLHDPDRSLLFFVPPQTFDVASVRLVFAVRSETAAAADFSISMDVHGSLSNAIFSEGPGVDVPVTTVQLTPDDTTNPPADGYRFFAATVQDESDVQSVIVTVESGGQKFTLYVESTEFATHLFPTELSSEP</sequence>
<evidence type="ECO:0000313" key="11">
    <source>
        <dbReference type="Proteomes" id="UP001221757"/>
    </source>
</evidence>
<dbReference type="GO" id="GO:0046872">
    <property type="term" value="F:metal ion binding"/>
    <property type="evidence" value="ECO:0007669"/>
    <property type="project" value="UniProtKB-UniRule"/>
</dbReference>
<evidence type="ECO:0000256" key="5">
    <source>
        <dbReference type="ARBA" id="ARBA00022723"/>
    </source>
</evidence>
<comment type="caution">
    <text evidence="10">The sequence shown here is derived from an EMBL/GenBank/DDBJ whole genome shotgun (WGS) entry which is preliminary data.</text>
</comment>
<evidence type="ECO:0000256" key="4">
    <source>
        <dbReference type="ARBA" id="ARBA00022617"/>
    </source>
</evidence>